<sequence length="198" mass="22864">MEKQIKIRAIEMDILNVLRGGVEITLDIAAQLNRTYSAVHSVLNRMVMYDIVQRKGNGIYSPVNGNFIVASDVEVVAYRRKRQDRLSSEASNDVMNINPEIVDFVRSEYFKNVDRSLIQSRLKENGVHISKYMVNQIIYTYGMDRELSKQNRENITSDVVDYVRLQYFSNVEGSLIQNRLKENGVNLSKFNLNQIIHA</sequence>
<gene>
    <name evidence="1" type="ORF">QD47_20800</name>
</gene>
<keyword evidence="2" id="KW-1185">Reference proteome</keyword>
<dbReference type="RefSeq" id="WP_044647922.1">
    <property type="nucleotide sequence ID" value="NZ_JTHP01000049.1"/>
</dbReference>
<dbReference type="AlphaFoldDB" id="A0A0D7WYJ4"/>
<dbReference type="PATRIC" id="fig|159743.3.peg.4623"/>
<comment type="caution">
    <text evidence="1">The sequence shown here is derived from an EMBL/GenBank/DDBJ whole genome shotgun (WGS) entry which is preliminary data.</text>
</comment>
<accession>A0A0D7WYJ4</accession>
<dbReference type="EMBL" id="JTHP01000049">
    <property type="protein sequence ID" value="KJD43783.1"/>
    <property type="molecule type" value="Genomic_DNA"/>
</dbReference>
<dbReference type="OrthoDB" id="9938166at2"/>
<proteinExistence type="predicted"/>
<organism evidence="1 2">
    <name type="scientific">Paenibacillus terrae</name>
    <dbReference type="NCBI Taxonomy" id="159743"/>
    <lineage>
        <taxon>Bacteria</taxon>
        <taxon>Bacillati</taxon>
        <taxon>Bacillota</taxon>
        <taxon>Bacilli</taxon>
        <taxon>Bacillales</taxon>
        <taxon>Paenibacillaceae</taxon>
        <taxon>Paenibacillus</taxon>
    </lineage>
</organism>
<protein>
    <submittedName>
        <fullName evidence="1">Uncharacterized protein</fullName>
    </submittedName>
</protein>
<dbReference type="Proteomes" id="UP000032534">
    <property type="component" value="Unassembled WGS sequence"/>
</dbReference>
<evidence type="ECO:0000313" key="1">
    <source>
        <dbReference type="EMBL" id="KJD43783.1"/>
    </source>
</evidence>
<name>A0A0D7WYJ4_9BACL</name>
<evidence type="ECO:0000313" key="2">
    <source>
        <dbReference type="Proteomes" id="UP000032534"/>
    </source>
</evidence>
<reference evidence="1 2" key="1">
    <citation type="submission" date="2014-11" db="EMBL/GenBank/DDBJ databases">
        <title>Draft Genome Sequences of Paenibacillus polymyxa NRRL B-30509 and Paenibacillus terrae NRRL B-30644, Strains from a Poultry Environment that Produce Tridecaptin A and Paenicidins.</title>
        <authorList>
            <person name="van Belkum M.J."/>
            <person name="Lohans C.T."/>
            <person name="Vederas J.C."/>
        </authorList>
    </citation>
    <scope>NUCLEOTIDE SEQUENCE [LARGE SCALE GENOMIC DNA]</scope>
    <source>
        <strain evidence="1 2">NRRL B-30644</strain>
    </source>
</reference>